<dbReference type="EMBL" id="FPKV01000002">
    <property type="protein sequence ID" value="SFZ91638.1"/>
    <property type="molecule type" value="Genomic_DNA"/>
</dbReference>
<dbReference type="Proteomes" id="UP000182544">
    <property type="component" value="Unassembled WGS sequence"/>
</dbReference>
<gene>
    <name evidence="1" type="ORF">SAMN05428642_102179</name>
</gene>
<dbReference type="InterPro" id="IPR021958">
    <property type="entry name" value="DUF3575"/>
</dbReference>
<dbReference type="RefSeq" id="WP_084647901.1">
    <property type="nucleotide sequence ID" value="NZ_FPKV01000002.1"/>
</dbReference>
<organism evidence="1 2">
    <name type="scientific">Flaviramulus basaltis</name>
    <dbReference type="NCBI Taxonomy" id="369401"/>
    <lineage>
        <taxon>Bacteria</taxon>
        <taxon>Pseudomonadati</taxon>
        <taxon>Bacteroidota</taxon>
        <taxon>Flavobacteriia</taxon>
        <taxon>Flavobacteriales</taxon>
        <taxon>Flavobacteriaceae</taxon>
        <taxon>Flaviramulus</taxon>
    </lineage>
</organism>
<name>A0A1K2IH62_9FLAO</name>
<evidence type="ECO:0000313" key="1">
    <source>
        <dbReference type="EMBL" id="SFZ91638.1"/>
    </source>
</evidence>
<dbReference type="STRING" id="369401.SAMN05428642_102179"/>
<accession>A0A1K2IH62</accession>
<protein>
    <recommendedName>
        <fullName evidence="3">DUF3575 domain-containing protein</fullName>
    </recommendedName>
</protein>
<evidence type="ECO:0000313" key="2">
    <source>
        <dbReference type="Proteomes" id="UP000182544"/>
    </source>
</evidence>
<proteinExistence type="predicted"/>
<dbReference type="Pfam" id="PF12099">
    <property type="entry name" value="DUF3575"/>
    <property type="match status" value="1"/>
</dbReference>
<evidence type="ECO:0008006" key="3">
    <source>
        <dbReference type="Google" id="ProtNLM"/>
    </source>
</evidence>
<dbReference type="OrthoDB" id="1001751at2"/>
<keyword evidence="2" id="KW-1185">Reference proteome</keyword>
<dbReference type="AlphaFoldDB" id="A0A1K2IH62"/>
<reference evidence="1 2" key="1">
    <citation type="submission" date="2016-10" db="EMBL/GenBank/DDBJ databases">
        <authorList>
            <person name="de Groot N.N."/>
        </authorList>
    </citation>
    <scope>NUCLEOTIDE SEQUENCE [LARGE SCALE GENOMIC DNA]</scope>
    <source>
        <strain evidence="1 2">DSM 18180</strain>
    </source>
</reference>
<sequence>MFIPHQLKHIQKAIITLLLFASSYLINSQTSIKGNALTALIGVPNFGAEFNLSKKTTFQIDAAASFWTIDGIPYKFALVFPEFRYYPKESGRGFFVGAHIGGGKYKLQKWNHTNDYQDGYSVFYGLTTGYQFWLSDRLNLEVFLGGGSQQGYYKGYSLETGERTDIGAKKYNKSGELIPYRGGLMLVYKLNSKTKNKGIN</sequence>